<dbReference type="RefSeq" id="WP_189679037.1">
    <property type="nucleotide sequence ID" value="NZ_BNCJ01000002.1"/>
</dbReference>
<evidence type="ECO:0000313" key="3">
    <source>
        <dbReference type="Proteomes" id="UP000626220"/>
    </source>
</evidence>
<evidence type="ECO:0000313" key="2">
    <source>
        <dbReference type="EMBL" id="GHF41240.1"/>
    </source>
</evidence>
<reference evidence="2" key="2">
    <citation type="submission" date="2020-09" db="EMBL/GenBank/DDBJ databases">
        <authorList>
            <person name="Sun Q."/>
            <person name="Kim S."/>
        </authorList>
    </citation>
    <scope>NUCLEOTIDE SEQUENCE</scope>
    <source>
        <strain evidence="2">KCTC 42650</strain>
    </source>
</reference>
<keyword evidence="1" id="KW-0472">Membrane</keyword>
<reference evidence="2" key="1">
    <citation type="journal article" date="2014" name="Int. J. Syst. Evol. Microbiol.">
        <title>Complete genome sequence of Corynebacterium casei LMG S-19264T (=DSM 44701T), isolated from a smear-ripened cheese.</title>
        <authorList>
            <consortium name="US DOE Joint Genome Institute (JGI-PGF)"/>
            <person name="Walter F."/>
            <person name="Albersmeier A."/>
            <person name="Kalinowski J."/>
            <person name="Ruckert C."/>
        </authorList>
    </citation>
    <scope>NUCLEOTIDE SEQUENCE</scope>
    <source>
        <strain evidence="2">KCTC 42650</strain>
    </source>
</reference>
<comment type="caution">
    <text evidence="2">The sequence shown here is derived from an EMBL/GenBank/DDBJ whole genome shotgun (WGS) entry which is preliminary data.</text>
</comment>
<organism evidence="2 3">
    <name type="scientific">Seohaeicola zhoushanensis</name>
    <dbReference type="NCBI Taxonomy" id="1569283"/>
    <lineage>
        <taxon>Bacteria</taxon>
        <taxon>Pseudomonadati</taxon>
        <taxon>Pseudomonadota</taxon>
        <taxon>Alphaproteobacteria</taxon>
        <taxon>Rhodobacterales</taxon>
        <taxon>Roseobacteraceae</taxon>
        <taxon>Seohaeicola</taxon>
    </lineage>
</organism>
<dbReference type="Proteomes" id="UP000626220">
    <property type="component" value="Unassembled WGS sequence"/>
</dbReference>
<dbReference type="AlphaFoldDB" id="A0A8J3GVE1"/>
<keyword evidence="1" id="KW-0812">Transmembrane</keyword>
<sequence length="83" mass="8722">MHAYDIMVLVSTACMVAFVSMMASRESLALYLAYVVAAVGGTFGGGWAGFHLLPIHPQFALIFGALVGGALCAMLAARLMRGR</sequence>
<name>A0A8J3GVE1_9RHOB</name>
<feature type="transmembrane region" description="Helical" evidence="1">
    <location>
        <begin position="59"/>
        <end position="80"/>
    </location>
</feature>
<feature type="transmembrane region" description="Helical" evidence="1">
    <location>
        <begin position="6"/>
        <end position="24"/>
    </location>
</feature>
<dbReference type="EMBL" id="BNCJ01000002">
    <property type="protein sequence ID" value="GHF41240.1"/>
    <property type="molecule type" value="Genomic_DNA"/>
</dbReference>
<evidence type="ECO:0000256" key="1">
    <source>
        <dbReference type="SAM" id="Phobius"/>
    </source>
</evidence>
<keyword evidence="1" id="KW-1133">Transmembrane helix</keyword>
<keyword evidence="3" id="KW-1185">Reference proteome</keyword>
<proteinExistence type="predicted"/>
<accession>A0A8J3GVE1</accession>
<gene>
    <name evidence="2" type="ORF">GCM10017056_11060</name>
</gene>
<protein>
    <submittedName>
        <fullName evidence="2">Uncharacterized protein</fullName>
    </submittedName>
</protein>
<feature type="transmembrane region" description="Helical" evidence="1">
    <location>
        <begin position="31"/>
        <end position="53"/>
    </location>
</feature>